<dbReference type="EMBL" id="JAVRFD010000009">
    <property type="protein sequence ID" value="MDT0545087.1"/>
    <property type="molecule type" value="Genomic_DNA"/>
</dbReference>
<name>A0ABU2XI61_9ACTN</name>
<dbReference type="InterPro" id="IPR051054">
    <property type="entry name" value="SorC_transcr_regulators"/>
</dbReference>
<keyword evidence="7" id="KW-1185">Reference proteome</keyword>
<evidence type="ECO:0000256" key="2">
    <source>
        <dbReference type="ARBA" id="ARBA00023015"/>
    </source>
</evidence>
<keyword evidence="2" id="KW-0805">Transcription regulation</keyword>
<dbReference type="InterPro" id="IPR037171">
    <property type="entry name" value="NagB/RpiA_transferase-like"/>
</dbReference>
<comment type="similarity">
    <text evidence="1">Belongs to the SorC transcriptional regulatory family.</text>
</comment>
<dbReference type="Gene3D" id="1.10.10.60">
    <property type="entry name" value="Homeodomain-like"/>
    <property type="match status" value="1"/>
</dbReference>
<evidence type="ECO:0000313" key="7">
    <source>
        <dbReference type="Proteomes" id="UP001180754"/>
    </source>
</evidence>
<evidence type="ECO:0000256" key="1">
    <source>
        <dbReference type="ARBA" id="ARBA00010466"/>
    </source>
</evidence>
<dbReference type="PANTHER" id="PTHR34294:SF1">
    <property type="entry name" value="TRANSCRIPTIONAL REGULATOR LSRR"/>
    <property type="match status" value="1"/>
</dbReference>
<organism evidence="6 7">
    <name type="scientific">Streptomyces lonegramiae</name>
    <dbReference type="NCBI Taxonomy" id="3075524"/>
    <lineage>
        <taxon>Bacteria</taxon>
        <taxon>Bacillati</taxon>
        <taxon>Actinomycetota</taxon>
        <taxon>Actinomycetes</taxon>
        <taxon>Kitasatosporales</taxon>
        <taxon>Streptomycetaceae</taxon>
        <taxon>Streptomyces</taxon>
    </lineage>
</organism>
<feature type="domain" description="Sugar-binding" evidence="5">
    <location>
        <begin position="81"/>
        <end position="332"/>
    </location>
</feature>
<accession>A0ABU2XI61</accession>
<evidence type="ECO:0000313" key="6">
    <source>
        <dbReference type="EMBL" id="MDT0545087.1"/>
    </source>
</evidence>
<dbReference type="RefSeq" id="WP_311725555.1">
    <property type="nucleotide sequence ID" value="NZ_JAVRFD010000009.1"/>
</dbReference>
<reference evidence="6" key="1">
    <citation type="submission" date="2024-05" db="EMBL/GenBank/DDBJ databases">
        <title>30 novel species of actinomycetes from the DSMZ collection.</title>
        <authorList>
            <person name="Nouioui I."/>
        </authorList>
    </citation>
    <scope>NUCLEOTIDE SEQUENCE</scope>
    <source>
        <strain evidence="6">DSM 41529</strain>
    </source>
</reference>
<comment type="caution">
    <text evidence="6">The sequence shown here is derived from an EMBL/GenBank/DDBJ whole genome shotgun (WGS) entry which is preliminary data.</text>
</comment>
<keyword evidence="4" id="KW-0804">Transcription</keyword>
<proteinExistence type="inferred from homology"/>
<dbReference type="SUPFAM" id="SSF100950">
    <property type="entry name" value="NagB/RpiA/CoA transferase-like"/>
    <property type="match status" value="1"/>
</dbReference>
<evidence type="ECO:0000256" key="4">
    <source>
        <dbReference type="ARBA" id="ARBA00023163"/>
    </source>
</evidence>
<keyword evidence="3" id="KW-0238">DNA-binding</keyword>
<dbReference type="Proteomes" id="UP001180754">
    <property type="component" value="Unassembled WGS sequence"/>
</dbReference>
<protein>
    <submittedName>
        <fullName evidence="6">Sugar-binding transcriptional regulator</fullName>
    </submittedName>
</protein>
<sequence>MDPRSSTGQPVNRRTTRMATADEQLRLMTRVARLYHEQGMRQAQIVEELHISQARVSRLLAQAAKVGIVRTIVVPPEGVFADLEETIASRYRLRDVVVVDVEGEGDEVIPALGAATAVYLETTLLEGDRLGISSWSATLLAAVEAMRSRPGKRSLEEVVQLMGGVGDPQVQIQATRLMGRLAETTGAEPVFMSAPGVVASPAVRDAILADPKVSSVADAWKHLTIAVVGIGSLEPSPLLRRSGNIFSLEDQERLRDLGAVGDICLHFFDENGTLLDTELNDRVIGIDPDAYRAVPRRIAVAGGDRKYAAINAAVSGGWVDVLITDLGIARRLAG</sequence>
<evidence type="ECO:0000259" key="5">
    <source>
        <dbReference type="Pfam" id="PF04198"/>
    </source>
</evidence>
<gene>
    <name evidence="6" type="ORF">RND15_20580</name>
</gene>
<dbReference type="Gene3D" id="3.40.50.1360">
    <property type="match status" value="1"/>
</dbReference>
<dbReference type="InterPro" id="IPR007324">
    <property type="entry name" value="Sugar-bd_dom_put"/>
</dbReference>
<evidence type="ECO:0000256" key="3">
    <source>
        <dbReference type="ARBA" id="ARBA00023125"/>
    </source>
</evidence>
<dbReference type="PANTHER" id="PTHR34294">
    <property type="entry name" value="TRANSCRIPTIONAL REGULATOR-RELATED"/>
    <property type="match status" value="1"/>
</dbReference>
<dbReference type="Pfam" id="PF04198">
    <property type="entry name" value="Sugar-bind"/>
    <property type="match status" value="1"/>
</dbReference>